<evidence type="ECO:0000256" key="11">
    <source>
        <dbReference type="ARBA" id="ARBA00023136"/>
    </source>
</evidence>
<name>A0A8H8DK08_9FUNG</name>
<evidence type="ECO:0000256" key="10">
    <source>
        <dbReference type="ARBA" id="ARBA00022989"/>
    </source>
</evidence>
<evidence type="ECO:0000256" key="2">
    <source>
        <dbReference type="ARBA" id="ARBA00004687"/>
    </source>
</evidence>
<evidence type="ECO:0000256" key="12">
    <source>
        <dbReference type="RuleBase" id="RU363112"/>
    </source>
</evidence>
<dbReference type="Pfam" id="PF04188">
    <property type="entry name" value="Mannosyl_trans2"/>
    <property type="match status" value="3"/>
</dbReference>
<dbReference type="AlphaFoldDB" id="A0A8H8DK08"/>
<dbReference type="InterPro" id="IPR007315">
    <property type="entry name" value="PIG-V/Gpi18"/>
</dbReference>
<keyword evidence="9 12" id="KW-0256">Endoplasmic reticulum</keyword>
<evidence type="ECO:0000313" key="13">
    <source>
        <dbReference type="EMBL" id="KAG5461198.1"/>
    </source>
</evidence>
<keyword evidence="8 12" id="KW-0812">Transmembrane</keyword>
<reference evidence="13 14" key="1">
    <citation type="journal article" name="Sci. Rep.">
        <title>Genome-scale phylogenetic analyses confirm Olpidium as the closest living zoosporic fungus to the non-flagellated, terrestrial fungi.</title>
        <authorList>
            <person name="Chang Y."/>
            <person name="Rochon D."/>
            <person name="Sekimoto S."/>
            <person name="Wang Y."/>
            <person name="Chovatia M."/>
            <person name="Sandor L."/>
            <person name="Salamov A."/>
            <person name="Grigoriev I.V."/>
            <person name="Stajich J.E."/>
            <person name="Spatafora J.W."/>
        </authorList>
    </citation>
    <scope>NUCLEOTIDE SEQUENCE [LARGE SCALE GENOMIC DNA]</scope>
    <source>
        <strain evidence="13">S191</strain>
    </source>
</reference>
<feature type="transmembrane region" description="Helical" evidence="12">
    <location>
        <begin position="260"/>
        <end position="280"/>
    </location>
</feature>
<keyword evidence="7 12" id="KW-0808">Transferase</keyword>
<feature type="transmembrane region" description="Helical" evidence="12">
    <location>
        <begin position="160"/>
        <end position="179"/>
    </location>
</feature>
<keyword evidence="5 12" id="KW-0337">GPI-anchor biosynthesis</keyword>
<keyword evidence="11 12" id="KW-0472">Membrane</keyword>
<accession>A0A8H8DK08</accession>
<comment type="subcellular location">
    <subcellularLocation>
        <location evidence="1 12">Endoplasmic reticulum membrane</location>
        <topology evidence="1 12">Multi-pass membrane protein</topology>
    </subcellularLocation>
</comment>
<evidence type="ECO:0000256" key="5">
    <source>
        <dbReference type="ARBA" id="ARBA00022502"/>
    </source>
</evidence>
<organism evidence="13 14">
    <name type="scientific">Olpidium bornovanus</name>
    <dbReference type="NCBI Taxonomy" id="278681"/>
    <lineage>
        <taxon>Eukaryota</taxon>
        <taxon>Fungi</taxon>
        <taxon>Fungi incertae sedis</taxon>
        <taxon>Olpidiomycota</taxon>
        <taxon>Olpidiomycotina</taxon>
        <taxon>Olpidiomycetes</taxon>
        <taxon>Olpidiales</taxon>
        <taxon>Olpidiaceae</taxon>
        <taxon>Olpidium</taxon>
    </lineage>
</organism>
<dbReference type="UniPathway" id="UPA00196"/>
<evidence type="ECO:0000256" key="1">
    <source>
        <dbReference type="ARBA" id="ARBA00004477"/>
    </source>
</evidence>
<sequence length="418" mass="46452">LAGILFTNACAVFAALALYRLTLQAFVDERIAFLSAVCFCINPSGIFMSSIYSESPFALLTFVGHSFMLSGRYTGAAALWCLASMTRANGIMYCGFFVWEFAFQRLSARFGLMQVSAPLFSVCRLGSPLFCVVQISGCSDWICPQLPPHIRQQVTAAMDAVPYILVVLAGFLGFQYFAWTKHCATWLRPPDRRPWCDRRLPLVYSFVQREYWRVSHSHARGFQVFSSRALCLPWLTSLRPAHDRNNGFLNYWTTKQAPNFLLASCILAFSAWGIWTYAAADWRRFLSAGIYDPRLPDGGIGGWFTTLADMMTARFPPPLLVPPIPSADAAGFPSQAFGASRDMLPHVYLWAFLLGLNTLFTHVQIAARFLSGLPVLYWFAATVLLRDGGRASSRIVVTVAVVYAAVGLPLFAGFFPPA</sequence>
<evidence type="ECO:0000256" key="7">
    <source>
        <dbReference type="ARBA" id="ARBA00022679"/>
    </source>
</evidence>
<evidence type="ECO:0000256" key="6">
    <source>
        <dbReference type="ARBA" id="ARBA00022676"/>
    </source>
</evidence>
<proteinExistence type="inferred from homology"/>
<dbReference type="EMBL" id="JAEFCI010004033">
    <property type="protein sequence ID" value="KAG5461198.1"/>
    <property type="molecule type" value="Genomic_DNA"/>
</dbReference>
<feature type="non-terminal residue" evidence="13">
    <location>
        <position position="1"/>
    </location>
</feature>
<feature type="transmembrane region" description="Helical" evidence="12">
    <location>
        <begin position="30"/>
        <end position="53"/>
    </location>
</feature>
<evidence type="ECO:0000256" key="8">
    <source>
        <dbReference type="ARBA" id="ARBA00022692"/>
    </source>
</evidence>
<keyword evidence="14" id="KW-1185">Reference proteome</keyword>
<feature type="transmembrane region" description="Helical" evidence="12">
    <location>
        <begin position="6"/>
        <end position="23"/>
    </location>
</feature>
<feature type="transmembrane region" description="Helical" evidence="12">
    <location>
        <begin position="397"/>
        <end position="415"/>
    </location>
</feature>
<dbReference type="GO" id="GO:0000009">
    <property type="term" value="F:alpha-1,6-mannosyltransferase activity"/>
    <property type="evidence" value="ECO:0007669"/>
    <property type="project" value="InterPro"/>
</dbReference>
<dbReference type="GO" id="GO:0006506">
    <property type="term" value="P:GPI anchor biosynthetic process"/>
    <property type="evidence" value="ECO:0007669"/>
    <property type="project" value="UniProtKB-UniPathway"/>
</dbReference>
<dbReference type="GO" id="GO:0004376">
    <property type="term" value="F:GPI mannosyltransferase activity"/>
    <property type="evidence" value="ECO:0007669"/>
    <property type="project" value="InterPro"/>
</dbReference>
<dbReference type="OrthoDB" id="10252502at2759"/>
<dbReference type="PANTHER" id="PTHR12468">
    <property type="entry name" value="GPI MANNOSYLTRANSFERASE 2"/>
    <property type="match status" value="1"/>
</dbReference>
<keyword evidence="6 12" id="KW-0328">Glycosyltransferase</keyword>
<evidence type="ECO:0000256" key="9">
    <source>
        <dbReference type="ARBA" id="ARBA00022824"/>
    </source>
</evidence>
<gene>
    <name evidence="13" type="ORF">BJ554DRAFT_6643</name>
</gene>
<keyword evidence="10 12" id="KW-1133">Transmembrane helix</keyword>
<dbReference type="Proteomes" id="UP000673691">
    <property type="component" value="Unassembled WGS sequence"/>
</dbReference>
<comment type="pathway">
    <text evidence="2 12">Glycolipid biosynthesis; glycosylphosphatidylinositol-anchor biosynthesis.</text>
</comment>
<evidence type="ECO:0000256" key="3">
    <source>
        <dbReference type="ARBA" id="ARBA00008698"/>
    </source>
</evidence>
<comment type="similarity">
    <text evidence="3 12">Belongs to the PIGV family.</text>
</comment>
<evidence type="ECO:0000256" key="4">
    <source>
        <dbReference type="ARBA" id="ARBA00013795"/>
    </source>
</evidence>
<dbReference type="GO" id="GO:0031501">
    <property type="term" value="C:mannosyltransferase complex"/>
    <property type="evidence" value="ECO:0007669"/>
    <property type="project" value="TreeGrafter"/>
</dbReference>
<dbReference type="EC" id="2.4.1.-" evidence="12"/>
<feature type="transmembrane region" description="Helical" evidence="12">
    <location>
        <begin position="343"/>
        <end position="360"/>
    </location>
</feature>
<evidence type="ECO:0000313" key="14">
    <source>
        <dbReference type="Proteomes" id="UP000673691"/>
    </source>
</evidence>
<feature type="transmembrane region" description="Helical" evidence="12">
    <location>
        <begin position="73"/>
        <end position="99"/>
    </location>
</feature>
<protein>
    <recommendedName>
        <fullName evidence="4 12">GPI mannosyltransferase 2</fullName>
        <ecNumber evidence="12">2.4.1.-</ecNumber>
    </recommendedName>
</protein>
<dbReference type="PANTHER" id="PTHR12468:SF2">
    <property type="entry name" value="GPI MANNOSYLTRANSFERASE 2"/>
    <property type="match status" value="1"/>
</dbReference>
<dbReference type="GO" id="GO:0005789">
    <property type="term" value="C:endoplasmic reticulum membrane"/>
    <property type="evidence" value="ECO:0007669"/>
    <property type="project" value="UniProtKB-SubCell"/>
</dbReference>
<feature type="transmembrane region" description="Helical" evidence="12">
    <location>
        <begin position="366"/>
        <end position="385"/>
    </location>
</feature>
<comment type="function">
    <text evidence="12">Mannosyltransferase involved in glycosylphosphatidylinositol-anchor biosynthesis.</text>
</comment>
<comment type="caution">
    <text evidence="13">The sequence shown here is derived from an EMBL/GenBank/DDBJ whole genome shotgun (WGS) entry which is preliminary data.</text>
</comment>